<dbReference type="Proteomes" id="UP000271098">
    <property type="component" value="Unassembled WGS sequence"/>
</dbReference>
<name>A0A183DSA5_9BILA</name>
<dbReference type="PANTHER" id="PTHR47969:SF15">
    <property type="entry name" value="CHROMOSOME-ASSOCIATED KINESIN KIF4A-RELATED"/>
    <property type="match status" value="1"/>
</dbReference>
<keyword evidence="6" id="KW-0206">Cytoskeleton</keyword>
<dbReference type="PROSITE" id="PS00411">
    <property type="entry name" value="KINESIN_MOTOR_1"/>
    <property type="match status" value="1"/>
</dbReference>
<dbReference type="InterPro" id="IPR019821">
    <property type="entry name" value="Kinesin_motor_CS"/>
</dbReference>
<accession>A0A183DSA5</accession>
<keyword evidence="2" id="KW-0963">Cytoplasm</keyword>
<evidence type="ECO:0000256" key="4">
    <source>
        <dbReference type="ARBA" id="ARBA00022840"/>
    </source>
</evidence>
<dbReference type="GO" id="GO:0008017">
    <property type="term" value="F:microtubule binding"/>
    <property type="evidence" value="ECO:0007669"/>
    <property type="project" value="InterPro"/>
</dbReference>
<dbReference type="InterPro" id="IPR036961">
    <property type="entry name" value="Kinesin_motor_dom_sf"/>
</dbReference>
<dbReference type="GO" id="GO:0005874">
    <property type="term" value="C:microtubule"/>
    <property type="evidence" value="ECO:0007669"/>
    <property type="project" value="UniProtKB-KW"/>
</dbReference>
<evidence type="ECO:0000256" key="2">
    <source>
        <dbReference type="ARBA" id="ARBA00022490"/>
    </source>
</evidence>
<evidence type="ECO:0000256" key="6">
    <source>
        <dbReference type="ARBA" id="ARBA00023212"/>
    </source>
</evidence>
<comment type="caution">
    <text evidence="7">Lacks conserved residue(s) required for the propagation of feature annotation.</text>
</comment>
<keyword evidence="8" id="KW-0493">Microtubule</keyword>
<sequence length="300" mass="33133">MTGVCPIKVVVRVRPLSQRELAENARQCVCVYEQHNQISQDEKMYAFDKVFDTCTSQRTIYDDCGAPLIEKLLDGYNCTIIAYGQTGSGKTYTMGIEDTSVQGLSVHAVTGLEDAMKILKKGCRSRTKGGTAMNDASSRSHAIFTLTIEKRGEETSSKLQLVDLAGSERLKKTQAEGERMREGININEGLYVLGAVISVLADKPKEYVPYRDSKITRVLQDSLGGNSYAVMIVCVSPADTNASETAQALRFASRVKQVENKPIVNVDPKLAYIRSLEEELARRRAGDTYVVFIKSMCFSV</sequence>
<evidence type="ECO:0000256" key="3">
    <source>
        <dbReference type="ARBA" id="ARBA00022741"/>
    </source>
</evidence>
<reference evidence="12" key="1">
    <citation type="submission" date="2016-06" db="UniProtKB">
        <authorList>
            <consortium name="WormBaseParasite"/>
        </authorList>
    </citation>
    <scope>IDENTIFICATION</scope>
</reference>
<dbReference type="EMBL" id="UYRT01078657">
    <property type="protein sequence ID" value="VDN18988.1"/>
    <property type="molecule type" value="Genomic_DNA"/>
</dbReference>
<dbReference type="GO" id="GO:0007018">
    <property type="term" value="P:microtubule-based movement"/>
    <property type="evidence" value="ECO:0007669"/>
    <property type="project" value="InterPro"/>
</dbReference>
<keyword evidence="5" id="KW-0175">Coiled coil</keyword>
<evidence type="ECO:0000256" key="7">
    <source>
        <dbReference type="PROSITE-ProRule" id="PRU00283"/>
    </source>
</evidence>
<evidence type="ECO:0000256" key="8">
    <source>
        <dbReference type="RuleBase" id="RU000394"/>
    </source>
</evidence>
<protein>
    <recommendedName>
        <fullName evidence="8">Kinesin-like protein</fullName>
    </recommendedName>
</protein>
<feature type="domain" description="Kinesin motor" evidence="9">
    <location>
        <begin position="1"/>
        <end position="258"/>
    </location>
</feature>
<organism evidence="12">
    <name type="scientific">Gongylonema pulchrum</name>
    <dbReference type="NCBI Taxonomy" id="637853"/>
    <lineage>
        <taxon>Eukaryota</taxon>
        <taxon>Metazoa</taxon>
        <taxon>Ecdysozoa</taxon>
        <taxon>Nematoda</taxon>
        <taxon>Chromadorea</taxon>
        <taxon>Rhabditida</taxon>
        <taxon>Spirurina</taxon>
        <taxon>Spiruromorpha</taxon>
        <taxon>Spiruroidea</taxon>
        <taxon>Gongylonematidae</taxon>
        <taxon>Gongylonema</taxon>
    </lineage>
</organism>
<dbReference type="PANTHER" id="PTHR47969">
    <property type="entry name" value="CHROMOSOME-ASSOCIATED KINESIN KIF4A-RELATED"/>
    <property type="match status" value="1"/>
</dbReference>
<keyword evidence="3 8" id="KW-0547">Nucleotide-binding</keyword>
<evidence type="ECO:0000256" key="1">
    <source>
        <dbReference type="ARBA" id="ARBA00004245"/>
    </source>
</evidence>
<dbReference type="GO" id="GO:0003777">
    <property type="term" value="F:microtubule motor activity"/>
    <property type="evidence" value="ECO:0007669"/>
    <property type="project" value="InterPro"/>
</dbReference>
<comment type="similarity">
    <text evidence="7 8">Belongs to the TRAFAC class myosin-kinesin ATPase superfamily. Kinesin family.</text>
</comment>
<dbReference type="InterPro" id="IPR027417">
    <property type="entry name" value="P-loop_NTPase"/>
</dbReference>
<dbReference type="PROSITE" id="PS50067">
    <property type="entry name" value="KINESIN_MOTOR_2"/>
    <property type="match status" value="1"/>
</dbReference>
<keyword evidence="11" id="KW-1185">Reference proteome</keyword>
<dbReference type="Pfam" id="PF00225">
    <property type="entry name" value="Kinesin"/>
    <property type="match status" value="2"/>
</dbReference>
<evidence type="ECO:0000256" key="5">
    <source>
        <dbReference type="ARBA" id="ARBA00023054"/>
    </source>
</evidence>
<evidence type="ECO:0000259" key="9">
    <source>
        <dbReference type="PROSITE" id="PS50067"/>
    </source>
</evidence>
<comment type="subcellular location">
    <subcellularLocation>
        <location evidence="1">Cytoplasm</location>
        <location evidence="1">Cytoskeleton</location>
    </subcellularLocation>
</comment>
<dbReference type="GO" id="GO:0005524">
    <property type="term" value="F:ATP binding"/>
    <property type="evidence" value="ECO:0007669"/>
    <property type="project" value="UniProtKB-KW"/>
</dbReference>
<dbReference type="InterPro" id="IPR027640">
    <property type="entry name" value="Kinesin-like_fam"/>
</dbReference>
<dbReference type="PRINTS" id="PR00380">
    <property type="entry name" value="KINESINHEAVY"/>
</dbReference>
<dbReference type="GO" id="GO:0007052">
    <property type="term" value="P:mitotic spindle organization"/>
    <property type="evidence" value="ECO:0007669"/>
    <property type="project" value="TreeGrafter"/>
</dbReference>
<dbReference type="GO" id="GO:0051231">
    <property type="term" value="P:spindle elongation"/>
    <property type="evidence" value="ECO:0007669"/>
    <property type="project" value="TreeGrafter"/>
</dbReference>
<dbReference type="InterPro" id="IPR001752">
    <property type="entry name" value="Kinesin_motor_dom"/>
</dbReference>
<proteinExistence type="inferred from homology"/>
<dbReference type="SMART" id="SM00129">
    <property type="entry name" value="KISc"/>
    <property type="match status" value="1"/>
</dbReference>
<dbReference type="AlphaFoldDB" id="A0A183DSA5"/>
<evidence type="ECO:0000313" key="12">
    <source>
        <dbReference type="WBParaSite" id="GPUH_0001161001-mRNA-1"/>
    </source>
</evidence>
<evidence type="ECO:0000313" key="11">
    <source>
        <dbReference type="Proteomes" id="UP000271098"/>
    </source>
</evidence>
<dbReference type="WBParaSite" id="GPUH_0001161001-mRNA-1">
    <property type="protein sequence ID" value="GPUH_0001161001-mRNA-1"/>
    <property type="gene ID" value="GPUH_0001161001"/>
</dbReference>
<dbReference type="Gene3D" id="3.40.850.10">
    <property type="entry name" value="Kinesin motor domain"/>
    <property type="match status" value="2"/>
</dbReference>
<dbReference type="SUPFAM" id="SSF52540">
    <property type="entry name" value="P-loop containing nucleoside triphosphate hydrolases"/>
    <property type="match status" value="1"/>
</dbReference>
<gene>
    <name evidence="10" type="ORF">GPUH_LOCUS11596</name>
</gene>
<reference evidence="10 11" key="2">
    <citation type="submission" date="2018-11" db="EMBL/GenBank/DDBJ databases">
        <authorList>
            <consortium name="Pathogen Informatics"/>
        </authorList>
    </citation>
    <scope>NUCLEOTIDE SEQUENCE [LARGE SCALE GENOMIC DNA]</scope>
</reference>
<dbReference type="GO" id="GO:0005875">
    <property type="term" value="C:microtubule associated complex"/>
    <property type="evidence" value="ECO:0007669"/>
    <property type="project" value="TreeGrafter"/>
</dbReference>
<evidence type="ECO:0000313" key="10">
    <source>
        <dbReference type="EMBL" id="VDN18988.1"/>
    </source>
</evidence>
<keyword evidence="8" id="KW-0505">Motor protein</keyword>
<dbReference type="OrthoDB" id="3176171at2759"/>
<keyword evidence="4 8" id="KW-0067">ATP-binding</keyword>